<dbReference type="PROSITE" id="PS50853">
    <property type="entry name" value="FN3"/>
    <property type="match status" value="2"/>
</dbReference>
<dbReference type="SUPFAM" id="SSF49265">
    <property type="entry name" value="Fibronectin type III"/>
    <property type="match status" value="1"/>
</dbReference>
<dbReference type="Pfam" id="PF17652">
    <property type="entry name" value="Glyco_hydro81C"/>
    <property type="match status" value="1"/>
</dbReference>
<evidence type="ECO:0000256" key="9">
    <source>
        <dbReference type="ARBA" id="ARBA00023326"/>
    </source>
</evidence>
<dbReference type="InterPro" id="IPR003410">
    <property type="entry name" value="HYR_dom"/>
</dbReference>
<evidence type="ECO:0000259" key="10">
    <source>
        <dbReference type="PROSITE" id="PS50825"/>
    </source>
</evidence>
<dbReference type="CDD" id="cd00063">
    <property type="entry name" value="FN3"/>
    <property type="match status" value="2"/>
</dbReference>
<keyword evidence="9" id="KW-0624">Polysaccharide degradation</keyword>
<reference evidence="13" key="1">
    <citation type="journal article" date="2019" name="Int. J. Syst. Evol. Microbiol.">
        <title>The Global Catalogue of Microorganisms (GCM) 10K type strain sequencing project: providing services to taxonomists for standard genome sequencing and annotation.</title>
        <authorList>
            <consortium name="The Broad Institute Genomics Platform"/>
            <consortium name="The Broad Institute Genome Sequencing Center for Infectious Disease"/>
            <person name="Wu L."/>
            <person name="Ma J."/>
        </authorList>
    </citation>
    <scope>NUCLEOTIDE SEQUENCE [LARGE SCALE GENOMIC DNA]</scope>
    <source>
        <strain evidence="13">CGMCC 1.10130</strain>
    </source>
</reference>
<dbReference type="PANTHER" id="PTHR31983">
    <property type="entry name" value="ENDO-1,3(4)-BETA-GLUCANASE 1"/>
    <property type="match status" value="1"/>
</dbReference>
<keyword evidence="13" id="KW-1185">Reference proteome</keyword>
<evidence type="ECO:0000313" key="12">
    <source>
        <dbReference type="EMBL" id="GGA75505.1"/>
    </source>
</evidence>
<dbReference type="Gene3D" id="2.60.40.10">
    <property type="entry name" value="Immunoglobulins"/>
    <property type="match status" value="5"/>
</dbReference>
<dbReference type="Proteomes" id="UP000619743">
    <property type="component" value="Unassembled WGS sequence"/>
</dbReference>
<dbReference type="EMBL" id="BMDX01000006">
    <property type="protein sequence ID" value="GGA75505.1"/>
    <property type="molecule type" value="Genomic_DNA"/>
</dbReference>
<dbReference type="OrthoDB" id="5480482at2"/>
<dbReference type="InterPro" id="IPR036116">
    <property type="entry name" value="FN3_sf"/>
</dbReference>
<keyword evidence="5" id="KW-0378">Hydrolase</keyword>
<dbReference type="Pfam" id="PF16403">
    <property type="entry name" value="Bact_surface_Ig-like"/>
    <property type="match status" value="3"/>
</dbReference>
<dbReference type="PROSITE" id="PS52008">
    <property type="entry name" value="GH81"/>
    <property type="match status" value="1"/>
</dbReference>
<accession>A0A8J2U4S3</accession>
<keyword evidence="8" id="KW-0961">Cell wall biogenesis/degradation</keyword>
<dbReference type="InterPro" id="IPR003961">
    <property type="entry name" value="FN3_dom"/>
</dbReference>
<evidence type="ECO:0000256" key="2">
    <source>
        <dbReference type="ARBA" id="ARBA00010730"/>
    </source>
</evidence>
<feature type="domain" description="Fibronectin type-III" evidence="11">
    <location>
        <begin position="1121"/>
        <end position="1209"/>
    </location>
</feature>
<dbReference type="InterPro" id="IPR005200">
    <property type="entry name" value="Endo-beta-glucanase"/>
</dbReference>
<dbReference type="GO" id="GO:0071555">
    <property type="term" value="P:cell wall organization"/>
    <property type="evidence" value="ECO:0007669"/>
    <property type="project" value="UniProtKB-KW"/>
</dbReference>
<dbReference type="InterPro" id="IPR013783">
    <property type="entry name" value="Ig-like_fold"/>
</dbReference>
<evidence type="ECO:0000256" key="6">
    <source>
        <dbReference type="ARBA" id="ARBA00023277"/>
    </source>
</evidence>
<evidence type="ECO:0000259" key="11">
    <source>
        <dbReference type="PROSITE" id="PS50853"/>
    </source>
</evidence>
<keyword evidence="7" id="KW-0326">Glycosidase</keyword>
<dbReference type="PANTHER" id="PTHR31983:SF0">
    <property type="entry name" value="GLUCAN ENDO-1,3-BETA-D-GLUCOSIDASE 2"/>
    <property type="match status" value="1"/>
</dbReference>
<dbReference type="RefSeq" id="WP_087505347.1">
    <property type="nucleotide sequence ID" value="NZ_BMDX01000006.1"/>
</dbReference>
<sequence length="1466" mass="155929">MYDNLKIFTLSLISASIVGCGGGSGGSPTPQPPASTDTQAPVITLNGNATMTIDVGDQFTDPGTTVTDNVDNGLQAEASGSVDTNSPGTYVITYSAEDAAGNVATTTRTVVVSAPGVDTQAPQITLLGSNPMQLTVGDSYAEPGATVTDNVDNNLVAAISGNVDSSSPGTYTITYMATDSAGNETIVTRSVMVSAPAVDSQPPVITLNGSANMYVSLDDTYNEPGASVSDNVDTDLVVSISGSVDTSTVGNYPVTYTAVDSAGNQASVTRSVFVTDPNDVPIEPQSPFTPTAQLLSREPVIDPAPDAAGFMAYGAGNVATSFNPDGYGCVEDYGFWVYSAGVTEPGIAGCTADGEAIGEPVKRHPQVTGPAAQEPVAAHRWWGSVSFLGEMQLGDPNSAGYITPDPIMARVSNAGIRVLNLPVGLRVTDAINFQYTIPDPFAEVFDGIAIANSAHSNMEAFLKESSDGAVTVEWQSGGQAVMEATFVHGSPYVYVKAFDGQPLIKTFRDDGGEKGTYHEDADSLGVWTAVAGGKQHFLVVGEGATSFSNTTTSQIGISNAANEFTLVAMPNNLGDNPDASAIAKFKQYARNVVANADIEYSVNATTQEVTVTHRYLDAQDQPIDTLAGLHPLHWKYIDNADQSDISAYNVRSARGVIKFSETDEFSYQLPYIGVLPTMPSVLGDYDMPTLQGLINDFMAQDQSEWNTFEDTYWAGKNYGKVAELAAIARSIGMESEADELIDWLKAELEDWFTADTSGQLDEKKYFVYDQEWNTLLGVDESFMSHQLLNDHHFHYGYFIRAAAEICRVDRSWCDVDQYGAMVELLIRDYAADRNDALFPYLRHFDPANGFSWASGSVNFARGNNNESTSEAANAYGAMALYGMITDQQDLVDRAIYMHASTTATYWQYWNNIDGYNNVSAEADNFPSGYNNITTSIIWGDGAVFSTWFSPLYAHILGIQGLPINPLTIHVAQYPDYMADYVSLGLSESSNQKPSGLAEDNWRDIWWNLWAMNDADAAIADYESMPVYNAEQGETKAHTYHWLHTWKNLGQPATGMPGSITASDPAAMVFAKDGTNTYVAYNFTGEMQTINFSDGTALDAVPFGFATKIGSAANGDVTAPTAPAGVAASNVIKASAELSWTAATDDTQVVGYLLHLSTTAEVVRVQAVKGTDVVLTDLQPNTTYRASVVAYDAENNQSDVASTVFTTLSADANLPPTLSGSIAVSAVTQSQATLNWPDATDDGEVSGYQVTVTDGASYTNQLVVTESVTTLSGLAPATGYQVSIVAIDDDAQQSSPLTTNVTTTAPLADIVMFTDALAAGYTFGTWPGTDSITVQNGVIDGPIATIGNFYLITPGNTPLDLSGYSGGYLKFDVKVITLGTNSDVLVKMDSGWPSLSDVKLSSYGGLPVAGGDFQSYSIPVADFIASDNSLSPGNKMDITSVPQPIVFDGLGGEGMHLQVDNIQLTVE</sequence>
<dbReference type="PROSITE" id="PS51257">
    <property type="entry name" value="PROKAR_LIPOPROTEIN"/>
    <property type="match status" value="1"/>
</dbReference>
<name>A0A8J2U4S3_9GAMM</name>
<keyword evidence="4" id="KW-0677">Repeat</keyword>
<evidence type="ECO:0000313" key="13">
    <source>
        <dbReference type="Proteomes" id="UP000619743"/>
    </source>
</evidence>
<dbReference type="Pfam" id="PF00041">
    <property type="entry name" value="fn3"/>
    <property type="match status" value="2"/>
</dbReference>
<dbReference type="PROSITE" id="PS50825">
    <property type="entry name" value="HYR"/>
    <property type="match status" value="1"/>
</dbReference>
<evidence type="ECO:0000256" key="4">
    <source>
        <dbReference type="ARBA" id="ARBA00022737"/>
    </source>
</evidence>
<dbReference type="EC" id="3.2.1.39" evidence="3"/>
<gene>
    <name evidence="12" type="ORF">GCM10011369_16710</name>
</gene>
<comment type="similarity">
    <text evidence="2">Belongs to the glycosyl hydrolase 81 family.</text>
</comment>
<protein>
    <recommendedName>
        <fullName evidence="3">glucan endo-1,3-beta-D-glucosidase</fullName>
        <ecNumber evidence="3">3.2.1.39</ecNumber>
    </recommendedName>
</protein>
<evidence type="ECO:0000256" key="7">
    <source>
        <dbReference type="ARBA" id="ARBA00023295"/>
    </source>
</evidence>
<feature type="domain" description="Fibronectin type-III" evidence="11">
    <location>
        <begin position="1214"/>
        <end position="1306"/>
    </location>
</feature>
<evidence type="ECO:0000256" key="8">
    <source>
        <dbReference type="ARBA" id="ARBA00023316"/>
    </source>
</evidence>
<feature type="domain" description="HYR" evidence="10">
    <location>
        <begin position="191"/>
        <end position="276"/>
    </location>
</feature>
<dbReference type="InterPro" id="IPR032179">
    <property type="entry name" value="Cry22Aa_Ig-like"/>
</dbReference>
<evidence type="ECO:0000256" key="5">
    <source>
        <dbReference type="ARBA" id="ARBA00022801"/>
    </source>
</evidence>
<dbReference type="GO" id="GO:0052861">
    <property type="term" value="F:endo-1,3(4)-beta-glucanase activity"/>
    <property type="evidence" value="ECO:0007669"/>
    <property type="project" value="InterPro"/>
</dbReference>
<organism evidence="12 13">
    <name type="scientific">Neiella marina</name>
    <dbReference type="NCBI Taxonomy" id="508461"/>
    <lineage>
        <taxon>Bacteria</taxon>
        <taxon>Pseudomonadati</taxon>
        <taxon>Pseudomonadota</taxon>
        <taxon>Gammaproteobacteria</taxon>
        <taxon>Alteromonadales</taxon>
        <taxon>Echinimonadaceae</taxon>
        <taxon>Neiella</taxon>
    </lineage>
</organism>
<comment type="catalytic activity">
    <reaction evidence="1">
        <text>Hydrolysis of (1-&gt;3)-beta-D-glucosidic linkages in (1-&gt;3)-beta-D-glucans.</text>
        <dbReference type="EC" id="3.2.1.39"/>
    </reaction>
</comment>
<proteinExistence type="inferred from homology"/>
<dbReference type="GO" id="GO:0000272">
    <property type="term" value="P:polysaccharide catabolic process"/>
    <property type="evidence" value="ECO:0007669"/>
    <property type="project" value="UniProtKB-KW"/>
</dbReference>
<dbReference type="SMART" id="SM00060">
    <property type="entry name" value="FN3"/>
    <property type="match status" value="2"/>
</dbReference>
<evidence type="ECO:0000256" key="3">
    <source>
        <dbReference type="ARBA" id="ARBA00012780"/>
    </source>
</evidence>
<dbReference type="InterPro" id="IPR040720">
    <property type="entry name" value="GH81_C"/>
</dbReference>
<keyword evidence="6" id="KW-0119">Carbohydrate metabolism</keyword>
<dbReference type="GO" id="GO:0042973">
    <property type="term" value="F:glucan endo-1,3-beta-D-glucosidase activity"/>
    <property type="evidence" value="ECO:0007669"/>
    <property type="project" value="UniProtKB-EC"/>
</dbReference>
<comment type="caution">
    <text evidence="12">The sequence shown here is derived from an EMBL/GenBank/DDBJ whole genome shotgun (WGS) entry which is preliminary data.</text>
</comment>
<dbReference type="Gene3D" id="2.70.98.30">
    <property type="entry name" value="Golgi alpha-mannosidase II, domain 4"/>
    <property type="match status" value="1"/>
</dbReference>
<evidence type="ECO:0000256" key="1">
    <source>
        <dbReference type="ARBA" id="ARBA00000382"/>
    </source>
</evidence>